<feature type="non-terminal residue" evidence="1">
    <location>
        <position position="128"/>
    </location>
</feature>
<feature type="non-terminal residue" evidence="1">
    <location>
        <position position="1"/>
    </location>
</feature>
<dbReference type="Proteomes" id="UP000265520">
    <property type="component" value="Unassembled WGS sequence"/>
</dbReference>
<dbReference type="EMBL" id="LXQA010174672">
    <property type="protein sequence ID" value="MCI29744.1"/>
    <property type="molecule type" value="Genomic_DNA"/>
</dbReference>
<keyword evidence="2" id="KW-1185">Reference proteome</keyword>
<comment type="caution">
    <text evidence="1">The sequence shown here is derived from an EMBL/GenBank/DDBJ whole genome shotgun (WGS) entry which is preliminary data.</text>
</comment>
<reference evidence="1 2" key="1">
    <citation type="journal article" date="2018" name="Front. Plant Sci.">
        <title>Red Clover (Trifolium pratense) and Zigzag Clover (T. medium) - A Picture of Genomic Similarities and Differences.</title>
        <authorList>
            <person name="Dluhosova J."/>
            <person name="Istvanek J."/>
            <person name="Nedelnik J."/>
            <person name="Repkova J."/>
        </authorList>
    </citation>
    <scope>NUCLEOTIDE SEQUENCE [LARGE SCALE GENOMIC DNA]</scope>
    <source>
        <strain evidence="2">cv. 10/8</strain>
        <tissue evidence="1">Leaf</tissue>
    </source>
</reference>
<evidence type="ECO:0000313" key="1">
    <source>
        <dbReference type="EMBL" id="MCI29744.1"/>
    </source>
</evidence>
<accession>A0A392R0X2</accession>
<organism evidence="1 2">
    <name type="scientific">Trifolium medium</name>
    <dbReference type="NCBI Taxonomy" id="97028"/>
    <lineage>
        <taxon>Eukaryota</taxon>
        <taxon>Viridiplantae</taxon>
        <taxon>Streptophyta</taxon>
        <taxon>Embryophyta</taxon>
        <taxon>Tracheophyta</taxon>
        <taxon>Spermatophyta</taxon>
        <taxon>Magnoliopsida</taxon>
        <taxon>eudicotyledons</taxon>
        <taxon>Gunneridae</taxon>
        <taxon>Pentapetalae</taxon>
        <taxon>rosids</taxon>
        <taxon>fabids</taxon>
        <taxon>Fabales</taxon>
        <taxon>Fabaceae</taxon>
        <taxon>Papilionoideae</taxon>
        <taxon>50 kb inversion clade</taxon>
        <taxon>NPAAA clade</taxon>
        <taxon>Hologalegina</taxon>
        <taxon>IRL clade</taxon>
        <taxon>Trifolieae</taxon>
        <taxon>Trifolium</taxon>
    </lineage>
</organism>
<evidence type="ECO:0000313" key="2">
    <source>
        <dbReference type="Proteomes" id="UP000265520"/>
    </source>
</evidence>
<protein>
    <submittedName>
        <fullName evidence="1">Uncharacterized protein</fullName>
    </submittedName>
</protein>
<dbReference type="AlphaFoldDB" id="A0A392R0X2"/>
<name>A0A392R0X2_9FABA</name>
<proteinExistence type="predicted"/>
<sequence>QTASDFTTVDMKIPNVTVQTQIELNPDSSQIDPNFETVFDSQNEQIAPEDLITPVSTIVVPSIALTPPVLAKPKRTKSVDRTRVRKSARIFSGIGTGRKPIIDTTVHVIHNSDSENTLSDEPIIETAP</sequence>